<gene>
    <name evidence="1" type="ORF">BDN72DRAFT_772852</name>
</gene>
<dbReference type="EMBL" id="ML208423">
    <property type="protein sequence ID" value="TFK65864.1"/>
    <property type="molecule type" value="Genomic_DNA"/>
</dbReference>
<evidence type="ECO:0000313" key="2">
    <source>
        <dbReference type="Proteomes" id="UP000308600"/>
    </source>
</evidence>
<keyword evidence="2" id="KW-1185">Reference proteome</keyword>
<protein>
    <submittedName>
        <fullName evidence="1">Uncharacterized protein</fullName>
    </submittedName>
</protein>
<reference evidence="1 2" key="1">
    <citation type="journal article" date="2019" name="Nat. Ecol. Evol.">
        <title>Megaphylogeny resolves global patterns of mushroom evolution.</title>
        <authorList>
            <person name="Varga T."/>
            <person name="Krizsan K."/>
            <person name="Foldi C."/>
            <person name="Dima B."/>
            <person name="Sanchez-Garcia M."/>
            <person name="Sanchez-Ramirez S."/>
            <person name="Szollosi G.J."/>
            <person name="Szarkandi J.G."/>
            <person name="Papp V."/>
            <person name="Albert L."/>
            <person name="Andreopoulos W."/>
            <person name="Angelini C."/>
            <person name="Antonin V."/>
            <person name="Barry K.W."/>
            <person name="Bougher N.L."/>
            <person name="Buchanan P."/>
            <person name="Buyck B."/>
            <person name="Bense V."/>
            <person name="Catcheside P."/>
            <person name="Chovatia M."/>
            <person name="Cooper J."/>
            <person name="Damon W."/>
            <person name="Desjardin D."/>
            <person name="Finy P."/>
            <person name="Geml J."/>
            <person name="Haridas S."/>
            <person name="Hughes K."/>
            <person name="Justo A."/>
            <person name="Karasinski D."/>
            <person name="Kautmanova I."/>
            <person name="Kiss B."/>
            <person name="Kocsube S."/>
            <person name="Kotiranta H."/>
            <person name="LaButti K.M."/>
            <person name="Lechner B.E."/>
            <person name="Liimatainen K."/>
            <person name="Lipzen A."/>
            <person name="Lukacs Z."/>
            <person name="Mihaltcheva S."/>
            <person name="Morgado L.N."/>
            <person name="Niskanen T."/>
            <person name="Noordeloos M.E."/>
            <person name="Ohm R.A."/>
            <person name="Ortiz-Santana B."/>
            <person name="Ovrebo C."/>
            <person name="Racz N."/>
            <person name="Riley R."/>
            <person name="Savchenko A."/>
            <person name="Shiryaev A."/>
            <person name="Soop K."/>
            <person name="Spirin V."/>
            <person name="Szebenyi C."/>
            <person name="Tomsovsky M."/>
            <person name="Tulloss R.E."/>
            <person name="Uehling J."/>
            <person name="Grigoriev I.V."/>
            <person name="Vagvolgyi C."/>
            <person name="Papp T."/>
            <person name="Martin F.M."/>
            <person name="Miettinen O."/>
            <person name="Hibbett D.S."/>
            <person name="Nagy L.G."/>
        </authorList>
    </citation>
    <scope>NUCLEOTIDE SEQUENCE [LARGE SCALE GENOMIC DNA]</scope>
    <source>
        <strain evidence="1 2">NL-1719</strain>
    </source>
</reference>
<organism evidence="1 2">
    <name type="scientific">Pluteus cervinus</name>
    <dbReference type="NCBI Taxonomy" id="181527"/>
    <lineage>
        <taxon>Eukaryota</taxon>
        <taxon>Fungi</taxon>
        <taxon>Dikarya</taxon>
        <taxon>Basidiomycota</taxon>
        <taxon>Agaricomycotina</taxon>
        <taxon>Agaricomycetes</taxon>
        <taxon>Agaricomycetidae</taxon>
        <taxon>Agaricales</taxon>
        <taxon>Pluteineae</taxon>
        <taxon>Pluteaceae</taxon>
        <taxon>Pluteus</taxon>
    </lineage>
</organism>
<evidence type="ECO:0000313" key="1">
    <source>
        <dbReference type="EMBL" id="TFK65864.1"/>
    </source>
</evidence>
<accession>A0ACD3AKM6</accession>
<dbReference type="Proteomes" id="UP000308600">
    <property type="component" value="Unassembled WGS sequence"/>
</dbReference>
<sequence length="422" mass="46330">MVLLNWTKISGGAKSALLLSTLFRIASATTLETSQQIFQDTHIQTTPSTCLSKSSTIVDLVDCLDIFTVPPGFYTPESYDLAQPTPEELKGWNRTILNLLDLDVRQGPLNNARVGGWAYNITDECTPVLLDASLKANFDVTTFTDRSTQRPFCVLYEHTIYTSQSSYVRGWGLFAVPLDSDPIFLLGYDYTITQPSSQAIHISAPHPQFDRGTPQQAAAVFGSPKVGAKSLLIAGRIRMAFKEKTGCIPSPKGMNYTKTDPAHDDAQPFFTASLSLYEWQMAQGGCPPSTCAFIQFHGKGPSTCPTDTMFLSTGLGMSSFRRNSSSWYTDSIDRPIKRLQQNLKQVFPDWNATLPSDSTCSLVAANNIVGRFTNGIKPERVCREASNATLATGQFIHIEQAPVARAAEVHEKWIEAIAATFA</sequence>
<name>A0ACD3AKM6_9AGAR</name>
<proteinExistence type="predicted"/>